<keyword evidence="3" id="KW-1185">Reference proteome</keyword>
<evidence type="ECO:0000256" key="1">
    <source>
        <dbReference type="SAM" id="MobiDB-lite"/>
    </source>
</evidence>
<evidence type="ECO:0000313" key="2">
    <source>
        <dbReference type="EMBL" id="KAF6374428.1"/>
    </source>
</evidence>
<sequence length="149" mass="15658">MEPRVMSLPTTHMHFGKHRRPRPGCPRHWVRPRPSQVQPHQAPLGGGTASGPPAWSQVRGAVSGPAPPSAGPGGRGLRSPVQALPGRGQSLRSLQPGTGVGSEGGERGLRSPGPAPEQGVRPEMPCQALPGRGRSPRSPIKFHRVWSAA</sequence>
<reference evidence="2 3" key="1">
    <citation type="journal article" date="2020" name="Nature">
        <title>Six reference-quality genomes reveal evolution of bat adaptations.</title>
        <authorList>
            <person name="Jebb D."/>
            <person name="Huang Z."/>
            <person name="Pippel M."/>
            <person name="Hughes G.M."/>
            <person name="Lavrichenko K."/>
            <person name="Devanna P."/>
            <person name="Winkler S."/>
            <person name="Jermiin L.S."/>
            <person name="Skirmuntt E.C."/>
            <person name="Katzourakis A."/>
            <person name="Burkitt-Gray L."/>
            <person name="Ray D.A."/>
            <person name="Sullivan K.A.M."/>
            <person name="Roscito J.G."/>
            <person name="Kirilenko B.M."/>
            <person name="Davalos L.M."/>
            <person name="Corthals A.P."/>
            <person name="Power M.L."/>
            <person name="Jones G."/>
            <person name="Ransome R.D."/>
            <person name="Dechmann D.K.N."/>
            <person name="Locatelli A.G."/>
            <person name="Puechmaille S.J."/>
            <person name="Fedrigo O."/>
            <person name="Jarvis E.D."/>
            <person name="Hiller M."/>
            <person name="Vernes S.C."/>
            <person name="Myers E.W."/>
            <person name="Teeling E.C."/>
        </authorList>
    </citation>
    <scope>NUCLEOTIDE SEQUENCE [LARGE SCALE GENOMIC DNA]</scope>
    <source>
        <strain evidence="2">MPipKuh1</strain>
        <tissue evidence="2">Flight muscle</tissue>
    </source>
</reference>
<feature type="compositionally biased region" description="Basic residues" evidence="1">
    <location>
        <begin position="140"/>
        <end position="149"/>
    </location>
</feature>
<comment type="caution">
    <text evidence="2">The sequence shown here is derived from an EMBL/GenBank/DDBJ whole genome shotgun (WGS) entry which is preliminary data.</text>
</comment>
<organism evidence="2 3">
    <name type="scientific">Pipistrellus kuhlii</name>
    <name type="common">Kuhl's pipistrelle</name>
    <dbReference type="NCBI Taxonomy" id="59472"/>
    <lineage>
        <taxon>Eukaryota</taxon>
        <taxon>Metazoa</taxon>
        <taxon>Chordata</taxon>
        <taxon>Craniata</taxon>
        <taxon>Vertebrata</taxon>
        <taxon>Euteleostomi</taxon>
        <taxon>Mammalia</taxon>
        <taxon>Eutheria</taxon>
        <taxon>Laurasiatheria</taxon>
        <taxon>Chiroptera</taxon>
        <taxon>Yangochiroptera</taxon>
        <taxon>Vespertilionidae</taxon>
        <taxon>Pipistrellus</taxon>
    </lineage>
</organism>
<name>A0A7J7ZK08_PIPKU</name>
<gene>
    <name evidence="2" type="ORF">mPipKuh1_009647</name>
</gene>
<dbReference type="EMBL" id="JACAGB010000003">
    <property type="protein sequence ID" value="KAF6374428.1"/>
    <property type="molecule type" value="Genomic_DNA"/>
</dbReference>
<proteinExistence type="predicted"/>
<evidence type="ECO:0000313" key="3">
    <source>
        <dbReference type="Proteomes" id="UP000558488"/>
    </source>
</evidence>
<accession>A0A7J7ZK08</accession>
<dbReference type="Proteomes" id="UP000558488">
    <property type="component" value="Unassembled WGS sequence"/>
</dbReference>
<feature type="region of interest" description="Disordered" evidence="1">
    <location>
        <begin position="1"/>
        <end position="149"/>
    </location>
</feature>
<dbReference type="AlphaFoldDB" id="A0A7J7ZK08"/>
<protein>
    <submittedName>
        <fullName evidence="2">Uncharacterized protein</fullName>
    </submittedName>
</protein>